<evidence type="ECO:0000313" key="3">
    <source>
        <dbReference type="Proteomes" id="UP000024635"/>
    </source>
</evidence>
<dbReference type="Proteomes" id="UP000024635">
    <property type="component" value="Unassembled WGS sequence"/>
</dbReference>
<protein>
    <recommendedName>
        <fullName evidence="4">C2 domain-containing protein</fullName>
    </recommendedName>
</protein>
<feature type="region of interest" description="Disordered" evidence="1">
    <location>
        <begin position="654"/>
        <end position="678"/>
    </location>
</feature>
<feature type="compositionally biased region" description="Low complexity" evidence="1">
    <location>
        <begin position="666"/>
        <end position="678"/>
    </location>
</feature>
<accession>A0A016UXL4</accession>
<dbReference type="Gene3D" id="2.60.40.150">
    <property type="entry name" value="C2 domain"/>
    <property type="match status" value="1"/>
</dbReference>
<dbReference type="STRING" id="53326.A0A016UXL4"/>
<dbReference type="AlphaFoldDB" id="A0A016UXL4"/>
<feature type="region of interest" description="Disordered" evidence="1">
    <location>
        <begin position="245"/>
        <end position="274"/>
    </location>
</feature>
<organism evidence="2 3">
    <name type="scientific">Ancylostoma ceylanicum</name>
    <dbReference type="NCBI Taxonomy" id="53326"/>
    <lineage>
        <taxon>Eukaryota</taxon>
        <taxon>Metazoa</taxon>
        <taxon>Ecdysozoa</taxon>
        <taxon>Nematoda</taxon>
        <taxon>Chromadorea</taxon>
        <taxon>Rhabditida</taxon>
        <taxon>Rhabditina</taxon>
        <taxon>Rhabditomorpha</taxon>
        <taxon>Strongyloidea</taxon>
        <taxon>Ancylostomatidae</taxon>
        <taxon>Ancylostomatinae</taxon>
        <taxon>Ancylostoma</taxon>
    </lineage>
</organism>
<sequence length="738" mass="82841">MSMVNDYLMFRLLMEESELRKGQRRQSMQQLQQHRPSLLIPRSSISDGMEPFCSPIVPHIPIRQRLATRRCTIDVGDEPPVGGSYAGSVYGQRRRRMSLLQTLRQQNRQLNDSGLDIHRQRTDSESTNRDTSSPPLNKSPPPPSPSKKTFASLKSKLFGKRDKHRVDGSSSFAPSEEHSQSCDIIGRSRKSPSTTNDSGRGSQAHLDNDRVIGETVAIIERPNDENDEVAKPYRRIRTSSCPDLSSLRISASPRAPLVDSESEDDAAAGERNSSPITAADCLIERRLLRRAMEEQRRHQHQHRPQRAQLAMDEKAVDEEDEEVHELRELFKREDDVISRMSAMSRRSNQTEDLADFDDNISTIVLDHYLPLSRSSQINYDEDTLSSEFSLNLAVREEEAEHEESCGTASSTVQTDLSLVNIDEELAAYLAKLNDGRPISPEGMNFIAKHFFEYQSFVNMPHKAVQLHKTPPSQAGADPSVGWAPKNMNRAGKNQPAPAARANRLHRDPRPNGTKHGRAAKHEHRDWGDRHGELKEEKVAPHKDAWTKFLSNEDPGQRTVFDSELEDRVLETEEETLPERISRISADDLEFQMAYNASKSSSDAECELLTILTYAPQVQFVTATVKRAKALPYNNAPFARIMLFDGRRLLEQKQTTVNPSVGHKSSLDTSSKPSSSSVSSSLSSSSGDASFSESFLFHVTPSKLDRCHIVIEKGMLNKVVAQCWPKSLGIGDTCLRVMD</sequence>
<dbReference type="EMBL" id="JARK01001358">
    <property type="protein sequence ID" value="EYC20139.1"/>
    <property type="molecule type" value="Genomic_DNA"/>
</dbReference>
<proteinExistence type="predicted"/>
<feature type="compositionally biased region" description="Basic and acidic residues" evidence="1">
    <location>
        <begin position="522"/>
        <end position="539"/>
    </location>
</feature>
<name>A0A016UXL4_9BILA</name>
<gene>
    <name evidence="2" type="primary">Acey_s0022.g468</name>
    <name evidence="2" type="synonym">Acey-DH11.5</name>
    <name evidence="2" type="ORF">Y032_0022g468</name>
</gene>
<feature type="compositionally biased region" description="Basic and acidic residues" evidence="1">
    <location>
        <begin position="115"/>
        <end position="128"/>
    </location>
</feature>
<dbReference type="OrthoDB" id="5864499at2759"/>
<feature type="region of interest" description="Disordered" evidence="1">
    <location>
        <begin position="107"/>
        <end position="211"/>
    </location>
</feature>
<comment type="caution">
    <text evidence="2">The sequence shown here is derived from an EMBL/GenBank/DDBJ whole genome shotgun (WGS) entry which is preliminary data.</text>
</comment>
<keyword evidence="3" id="KW-1185">Reference proteome</keyword>
<feature type="compositionally biased region" description="Polar residues" evidence="1">
    <location>
        <begin position="191"/>
        <end position="201"/>
    </location>
</feature>
<evidence type="ECO:0000313" key="2">
    <source>
        <dbReference type="EMBL" id="EYC20139.1"/>
    </source>
</evidence>
<dbReference type="InterPro" id="IPR035892">
    <property type="entry name" value="C2_domain_sf"/>
</dbReference>
<feature type="compositionally biased region" description="Basic residues" evidence="1">
    <location>
        <begin position="512"/>
        <end position="521"/>
    </location>
</feature>
<feature type="region of interest" description="Disordered" evidence="1">
    <location>
        <begin position="468"/>
        <end position="539"/>
    </location>
</feature>
<evidence type="ECO:0000256" key="1">
    <source>
        <dbReference type="SAM" id="MobiDB-lite"/>
    </source>
</evidence>
<evidence type="ECO:0008006" key="4">
    <source>
        <dbReference type="Google" id="ProtNLM"/>
    </source>
</evidence>
<reference evidence="3" key="1">
    <citation type="journal article" date="2015" name="Nat. Genet.">
        <title>The genome and transcriptome of the zoonotic hookworm Ancylostoma ceylanicum identify infection-specific gene families.</title>
        <authorList>
            <person name="Schwarz E.M."/>
            <person name="Hu Y."/>
            <person name="Antoshechkin I."/>
            <person name="Miller M.M."/>
            <person name="Sternberg P.W."/>
            <person name="Aroian R.V."/>
        </authorList>
    </citation>
    <scope>NUCLEOTIDE SEQUENCE</scope>
    <source>
        <strain evidence="3">HY135</strain>
    </source>
</reference>